<comment type="caution">
    <text evidence="1">The sequence shown here is derived from an EMBL/GenBank/DDBJ whole genome shotgun (WGS) entry which is preliminary data.</text>
</comment>
<dbReference type="EMBL" id="JAQIZT010000003">
    <property type="protein sequence ID" value="KAJ7004764.1"/>
    <property type="molecule type" value="Genomic_DNA"/>
</dbReference>
<name>A0AAD6WBR8_9ROSI</name>
<accession>A0AAD6WBR8</accession>
<sequence>MMFFCSCDDNNEIRFWNINQYSCTPGDIVSQRRGCIHETLVQVSGKQVPFLCFPSLDIPLSWLLGEPIQESNSCTYILLDYFSTHVWISTLSFPGNDTHCSNSVIGALSEQWLEKQVHDGVRLHECVDFRLWLNHKLQGFECPLLQVMTNV</sequence>
<proteinExistence type="predicted"/>
<protein>
    <submittedName>
        <fullName evidence="1">Uncharacterized protein</fullName>
    </submittedName>
</protein>
<evidence type="ECO:0000313" key="2">
    <source>
        <dbReference type="Proteomes" id="UP001164929"/>
    </source>
</evidence>
<gene>
    <name evidence="1" type="ORF">NC653_009565</name>
</gene>
<dbReference type="Proteomes" id="UP001164929">
    <property type="component" value="Chromosome 3"/>
</dbReference>
<evidence type="ECO:0000313" key="1">
    <source>
        <dbReference type="EMBL" id="KAJ7004764.1"/>
    </source>
</evidence>
<dbReference type="AlphaFoldDB" id="A0AAD6WBR8"/>
<keyword evidence="2" id="KW-1185">Reference proteome</keyword>
<organism evidence="1 2">
    <name type="scientific">Populus alba x Populus x berolinensis</name>
    <dbReference type="NCBI Taxonomy" id="444605"/>
    <lineage>
        <taxon>Eukaryota</taxon>
        <taxon>Viridiplantae</taxon>
        <taxon>Streptophyta</taxon>
        <taxon>Embryophyta</taxon>
        <taxon>Tracheophyta</taxon>
        <taxon>Spermatophyta</taxon>
        <taxon>Magnoliopsida</taxon>
        <taxon>eudicotyledons</taxon>
        <taxon>Gunneridae</taxon>
        <taxon>Pentapetalae</taxon>
        <taxon>rosids</taxon>
        <taxon>fabids</taxon>
        <taxon>Malpighiales</taxon>
        <taxon>Salicaceae</taxon>
        <taxon>Saliceae</taxon>
        <taxon>Populus</taxon>
    </lineage>
</organism>
<reference evidence="1" key="1">
    <citation type="journal article" date="2023" name="Mol. Ecol. Resour.">
        <title>Chromosome-level genome assembly of a triploid poplar Populus alba 'Berolinensis'.</title>
        <authorList>
            <person name="Chen S."/>
            <person name="Yu Y."/>
            <person name="Wang X."/>
            <person name="Wang S."/>
            <person name="Zhang T."/>
            <person name="Zhou Y."/>
            <person name="He R."/>
            <person name="Meng N."/>
            <person name="Wang Y."/>
            <person name="Liu W."/>
            <person name="Liu Z."/>
            <person name="Liu J."/>
            <person name="Guo Q."/>
            <person name="Huang H."/>
            <person name="Sederoff R.R."/>
            <person name="Wang G."/>
            <person name="Qu G."/>
            <person name="Chen S."/>
        </authorList>
    </citation>
    <scope>NUCLEOTIDE SEQUENCE</scope>
    <source>
        <strain evidence="1">SC-2020</strain>
    </source>
</reference>